<evidence type="ECO:0000313" key="1">
    <source>
        <dbReference type="EMBL" id="KAF5195412.1"/>
    </source>
</evidence>
<name>A0A7J6WH60_THATH</name>
<dbReference type="Proteomes" id="UP000554482">
    <property type="component" value="Unassembled WGS sequence"/>
</dbReference>
<proteinExistence type="predicted"/>
<comment type="caution">
    <text evidence="1">The sequence shown here is derived from an EMBL/GenBank/DDBJ whole genome shotgun (WGS) entry which is preliminary data.</text>
</comment>
<organism evidence="1 2">
    <name type="scientific">Thalictrum thalictroides</name>
    <name type="common">Rue-anemone</name>
    <name type="synonym">Anemone thalictroides</name>
    <dbReference type="NCBI Taxonomy" id="46969"/>
    <lineage>
        <taxon>Eukaryota</taxon>
        <taxon>Viridiplantae</taxon>
        <taxon>Streptophyta</taxon>
        <taxon>Embryophyta</taxon>
        <taxon>Tracheophyta</taxon>
        <taxon>Spermatophyta</taxon>
        <taxon>Magnoliopsida</taxon>
        <taxon>Ranunculales</taxon>
        <taxon>Ranunculaceae</taxon>
        <taxon>Thalictroideae</taxon>
        <taxon>Thalictrum</taxon>
    </lineage>
</organism>
<dbReference type="OrthoDB" id="2789670at2759"/>
<dbReference type="EMBL" id="JABWDY010017353">
    <property type="protein sequence ID" value="KAF5195412.1"/>
    <property type="molecule type" value="Genomic_DNA"/>
</dbReference>
<accession>A0A7J6WH60</accession>
<evidence type="ECO:0000313" key="2">
    <source>
        <dbReference type="Proteomes" id="UP000554482"/>
    </source>
</evidence>
<sequence>MFASLKLAQLKECYQVWQANYNKVNGTALVEMKQWFGGCYKDAVPYLGTLLDFQEHEKTMKGTAKELDSGKMVGRTSAKKAQCWNKYGARSSLVMSLM</sequence>
<reference evidence="1 2" key="1">
    <citation type="submission" date="2020-06" db="EMBL/GenBank/DDBJ databases">
        <title>Transcriptomic and genomic resources for Thalictrum thalictroides and T. hernandezii: Facilitating candidate gene discovery in an emerging model plant lineage.</title>
        <authorList>
            <person name="Arias T."/>
            <person name="Riano-Pachon D.M."/>
            <person name="Di Stilio V.S."/>
        </authorList>
    </citation>
    <scope>NUCLEOTIDE SEQUENCE [LARGE SCALE GENOMIC DNA]</scope>
    <source>
        <strain evidence="2">cv. WT478/WT964</strain>
        <tissue evidence="1">Leaves</tissue>
    </source>
</reference>
<keyword evidence="2" id="KW-1185">Reference proteome</keyword>
<dbReference type="AlphaFoldDB" id="A0A7J6WH60"/>
<protein>
    <submittedName>
        <fullName evidence="1">Uncharacterized protein</fullName>
    </submittedName>
</protein>
<gene>
    <name evidence="1" type="ORF">FRX31_015000</name>
</gene>